<sequence length="73" mass="7822">MQREAAEIREEWLGRALSTPPADRGAAEAAISGLYGLIGLDPPRFHWVSSPVAALTTVPPGLPSRPAESIERM</sequence>
<protein>
    <submittedName>
        <fullName evidence="1">Uncharacterized protein</fullName>
    </submittedName>
</protein>
<dbReference type="EMBL" id="BONV01000003">
    <property type="protein sequence ID" value="GIG77817.1"/>
    <property type="molecule type" value="Genomic_DNA"/>
</dbReference>
<organism evidence="1 2">
    <name type="scientific">Planotetraspora kaengkrachanensis</name>
    <dbReference type="NCBI Taxonomy" id="575193"/>
    <lineage>
        <taxon>Bacteria</taxon>
        <taxon>Bacillati</taxon>
        <taxon>Actinomycetota</taxon>
        <taxon>Actinomycetes</taxon>
        <taxon>Streptosporangiales</taxon>
        <taxon>Streptosporangiaceae</taxon>
        <taxon>Planotetraspora</taxon>
    </lineage>
</organism>
<dbReference type="Proteomes" id="UP000630097">
    <property type="component" value="Unassembled WGS sequence"/>
</dbReference>
<name>A0A8J3LS75_9ACTN</name>
<accession>A0A8J3LS75</accession>
<evidence type="ECO:0000313" key="2">
    <source>
        <dbReference type="Proteomes" id="UP000630097"/>
    </source>
</evidence>
<dbReference type="AlphaFoldDB" id="A0A8J3LS75"/>
<reference evidence="1 2" key="1">
    <citation type="submission" date="2021-01" db="EMBL/GenBank/DDBJ databases">
        <title>Whole genome shotgun sequence of Planotetraspora kaengkrachanensis NBRC 104272.</title>
        <authorList>
            <person name="Komaki H."/>
            <person name="Tamura T."/>
        </authorList>
    </citation>
    <scope>NUCLEOTIDE SEQUENCE [LARGE SCALE GENOMIC DNA]</scope>
    <source>
        <strain evidence="1 2">NBRC 104272</strain>
    </source>
</reference>
<comment type="caution">
    <text evidence="1">The sequence shown here is derived from an EMBL/GenBank/DDBJ whole genome shotgun (WGS) entry which is preliminary data.</text>
</comment>
<gene>
    <name evidence="1" type="ORF">Pka01_09440</name>
</gene>
<proteinExistence type="predicted"/>
<evidence type="ECO:0000313" key="1">
    <source>
        <dbReference type="EMBL" id="GIG77817.1"/>
    </source>
</evidence>
<keyword evidence="2" id="KW-1185">Reference proteome</keyword>